<organism evidence="2 3">
    <name type="scientific">Dyadobacter psychrophilus</name>
    <dbReference type="NCBI Taxonomy" id="651661"/>
    <lineage>
        <taxon>Bacteria</taxon>
        <taxon>Pseudomonadati</taxon>
        <taxon>Bacteroidota</taxon>
        <taxon>Cytophagia</taxon>
        <taxon>Cytophagales</taxon>
        <taxon>Spirosomataceae</taxon>
        <taxon>Dyadobacter</taxon>
    </lineage>
</organism>
<proteinExistence type="predicted"/>
<dbReference type="InterPro" id="IPR038636">
    <property type="entry name" value="Wzi_sf"/>
</dbReference>
<evidence type="ECO:0000313" key="3">
    <source>
        <dbReference type="Proteomes" id="UP000190897"/>
    </source>
</evidence>
<dbReference type="RefSeq" id="WP_082213807.1">
    <property type="nucleotide sequence ID" value="NZ_FUZA01000001.1"/>
</dbReference>
<evidence type="ECO:0000313" key="2">
    <source>
        <dbReference type="EMBL" id="SKB60040.1"/>
    </source>
</evidence>
<dbReference type="AlphaFoldDB" id="A0A1T5CLL8"/>
<sequence length="471" mass="52452">MRNLFLMLLLYVATQAGGFSQDSTLHYSAEIKGALASTQTPYLFHTNTYGVIPTSGSFALAQASFHKLYNQHNPRFFQWSAGAEFVARANKSSSVFFTDLFLAAKAGPVEVSIGQRKEFYGLGDSLLTTGSVAISSNARPYLKIQISTPHFVNIIPGNDIISFKFSYSDGLFGPAKSIYGNRITVPETYLHQKSIYLKLGKKSHILNLFAGFNHQVMWGGEDKIFSGGLKRSEAYGYVVLGKPWAASRVGNHFGTIDVGVQLQGKSWTTFLYRQSIYEDGSIANVSNITDGLNGLRFKRNTRQYDSFRLNTILLEYVYTKYQGGDVFDFVTGTFGRDNYFNHYVYSQGWSYKGRTLGTPLIAPQHLMRGELRSSPNLFTANNRLIALHAGIDGSINKVTFLLKASHSINSGTYNRPFSGSLNQTSLLARTEIPLTFMNESHLNLSLGTDFGHFYPNNTAILIGWRKSGFIR</sequence>
<dbReference type="Gene3D" id="2.40.160.130">
    <property type="entry name" value="Capsule assembly protein Wzi"/>
    <property type="match status" value="1"/>
</dbReference>
<name>A0A1T5CLL8_9BACT</name>
<keyword evidence="3" id="KW-1185">Reference proteome</keyword>
<gene>
    <name evidence="2" type="ORF">SAMN05660293_01332</name>
</gene>
<feature type="chain" id="PRO_5012436851" evidence="1">
    <location>
        <begin position="19"/>
        <end position="471"/>
    </location>
</feature>
<dbReference type="EMBL" id="FUZA01000001">
    <property type="protein sequence ID" value="SKB60040.1"/>
    <property type="molecule type" value="Genomic_DNA"/>
</dbReference>
<feature type="signal peptide" evidence="1">
    <location>
        <begin position="1"/>
        <end position="18"/>
    </location>
</feature>
<protein>
    <submittedName>
        <fullName evidence="2">Capsule assembly protein Wzi</fullName>
    </submittedName>
</protein>
<dbReference type="Proteomes" id="UP000190897">
    <property type="component" value="Unassembled WGS sequence"/>
</dbReference>
<accession>A0A1T5CLL8</accession>
<keyword evidence="1" id="KW-0732">Signal</keyword>
<dbReference type="STRING" id="651661.SAMN05660293_01332"/>
<dbReference type="Pfam" id="PF14052">
    <property type="entry name" value="Caps_assemb_Wzi"/>
    <property type="match status" value="1"/>
</dbReference>
<dbReference type="OrthoDB" id="596512at2"/>
<reference evidence="3" key="1">
    <citation type="submission" date="2017-02" db="EMBL/GenBank/DDBJ databases">
        <authorList>
            <person name="Varghese N."/>
            <person name="Submissions S."/>
        </authorList>
    </citation>
    <scope>NUCLEOTIDE SEQUENCE [LARGE SCALE GENOMIC DNA]</scope>
    <source>
        <strain evidence="3">DSM 22270</strain>
    </source>
</reference>
<evidence type="ECO:0000256" key="1">
    <source>
        <dbReference type="SAM" id="SignalP"/>
    </source>
</evidence>
<dbReference type="InterPro" id="IPR026950">
    <property type="entry name" value="Caps_assemb_Wzi"/>
</dbReference>